<name>A0ABM1M2J9_NICVS</name>
<gene>
    <name evidence="4" type="primary">LOC108556953</name>
</gene>
<evidence type="ECO:0000259" key="2">
    <source>
        <dbReference type="PROSITE" id="PS51465"/>
    </source>
</evidence>
<organism evidence="3 4">
    <name type="scientific">Nicrophorus vespilloides</name>
    <name type="common">Boreal carrion beetle</name>
    <dbReference type="NCBI Taxonomy" id="110193"/>
    <lineage>
        <taxon>Eukaryota</taxon>
        <taxon>Metazoa</taxon>
        <taxon>Ecdysozoa</taxon>
        <taxon>Arthropoda</taxon>
        <taxon>Hexapoda</taxon>
        <taxon>Insecta</taxon>
        <taxon>Pterygota</taxon>
        <taxon>Neoptera</taxon>
        <taxon>Endopterygota</taxon>
        <taxon>Coleoptera</taxon>
        <taxon>Polyphaga</taxon>
        <taxon>Staphyliniformia</taxon>
        <taxon>Silphidae</taxon>
        <taxon>Nicrophorinae</taxon>
        <taxon>Nicrophorus</taxon>
    </lineage>
</organism>
<feature type="domain" description="Kazal-like" evidence="2">
    <location>
        <begin position="10"/>
        <end position="64"/>
    </location>
</feature>
<keyword evidence="4" id="KW-0722">Serine protease inhibitor</keyword>
<evidence type="ECO:0000313" key="4">
    <source>
        <dbReference type="RefSeq" id="XP_017768799.1"/>
    </source>
</evidence>
<protein>
    <submittedName>
        <fullName evidence="4">Serine protease inhibitor dipetalogastin-like</fullName>
    </submittedName>
</protein>
<dbReference type="PROSITE" id="PS51465">
    <property type="entry name" value="KAZAL_2"/>
    <property type="match status" value="1"/>
</dbReference>
<dbReference type="InterPro" id="IPR002350">
    <property type="entry name" value="Kazal_dom"/>
</dbReference>
<proteinExistence type="predicted"/>
<dbReference type="InterPro" id="IPR036058">
    <property type="entry name" value="Kazal_dom_sf"/>
</dbReference>
<feature type="signal peptide" evidence="1">
    <location>
        <begin position="1"/>
        <end position="18"/>
    </location>
</feature>
<dbReference type="PROSITE" id="PS00282">
    <property type="entry name" value="KAZAL_1"/>
    <property type="match status" value="1"/>
</dbReference>
<keyword evidence="1" id="KW-0732">Signal</keyword>
<dbReference type="CDD" id="cd00104">
    <property type="entry name" value="KAZAL_FS"/>
    <property type="match status" value="1"/>
</dbReference>
<dbReference type="Pfam" id="PF07648">
    <property type="entry name" value="Kazal_2"/>
    <property type="match status" value="2"/>
</dbReference>
<evidence type="ECO:0000256" key="1">
    <source>
        <dbReference type="SAM" id="SignalP"/>
    </source>
</evidence>
<feature type="chain" id="PRO_5045198830" evidence="1">
    <location>
        <begin position="19"/>
        <end position="120"/>
    </location>
</feature>
<keyword evidence="3" id="KW-1185">Reference proteome</keyword>
<accession>A0ABM1M2J9</accession>
<dbReference type="GeneID" id="108556953"/>
<dbReference type="SMART" id="SM00280">
    <property type="entry name" value="KAZAL"/>
    <property type="match status" value="2"/>
</dbReference>
<reference evidence="4" key="1">
    <citation type="submission" date="2025-08" db="UniProtKB">
        <authorList>
            <consortium name="RefSeq"/>
        </authorList>
    </citation>
    <scope>IDENTIFICATION</scope>
    <source>
        <tissue evidence="4">Whole Larva</tissue>
    </source>
</reference>
<dbReference type="Proteomes" id="UP000695000">
    <property type="component" value="Unplaced"/>
</dbReference>
<dbReference type="RefSeq" id="XP_017768799.1">
    <property type="nucleotide sequence ID" value="XM_017913310.1"/>
</dbReference>
<dbReference type="SUPFAM" id="SSF100895">
    <property type="entry name" value="Kazal-type serine protease inhibitors"/>
    <property type="match status" value="1"/>
</dbReference>
<evidence type="ECO:0000313" key="3">
    <source>
        <dbReference type="Proteomes" id="UP000695000"/>
    </source>
</evidence>
<dbReference type="Gene3D" id="3.30.60.30">
    <property type="match status" value="2"/>
</dbReference>
<sequence>MKTIAFLLFSVLLGVCFAEDCPCTLENRPLCASNGVTYGNWCFFECAQRSDADLRIVYEGVCKVGRIERPRECICPDVYSPICTNFGTFGNSCQLACFQMANPDKAAVIECKGECPCILS</sequence>
<keyword evidence="4" id="KW-0646">Protease inhibitor</keyword>
<dbReference type="GO" id="GO:0004867">
    <property type="term" value="F:serine-type endopeptidase inhibitor activity"/>
    <property type="evidence" value="ECO:0007669"/>
    <property type="project" value="UniProtKB-KW"/>
</dbReference>